<accession>A0AA38CQU8</accession>
<dbReference type="EMBL" id="JAHRHJ020000009">
    <property type="protein sequence ID" value="KAH9302032.1"/>
    <property type="molecule type" value="Genomic_DNA"/>
</dbReference>
<dbReference type="Proteomes" id="UP000824469">
    <property type="component" value="Unassembled WGS sequence"/>
</dbReference>
<evidence type="ECO:0000313" key="1">
    <source>
        <dbReference type="EMBL" id="KAH9302032.1"/>
    </source>
</evidence>
<dbReference type="Gene3D" id="3.40.50.1000">
    <property type="entry name" value="HAD superfamily/HAD-like"/>
    <property type="match status" value="1"/>
</dbReference>
<gene>
    <name evidence="1" type="ORF">KI387_013615</name>
</gene>
<proteinExistence type="predicted"/>
<organism evidence="1 2">
    <name type="scientific">Taxus chinensis</name>
    <name type="common">Chinese yew</name>
    <name type="synonym">Taxus wallichiana var. chinensis</name>
    <dbReference type="NCBI Taxonomy" id="29808"/>
    <lineage>
        <taxon>Eukaryota</taxon>
        <taxon>Viridiplantae</taxon>
        <taxon>Streptophyta</taxon>
        <taxon>Embryophyta</taxon>
        <taxon>Tracheophyta</taxon>
        <taxon>Spermatophyta</taxon>
        <taxon>Pinopsida</taxon>
        <taxon>Pinidae</taxon>
        <taxon>Conifers II</taxon>
        <taxon>Cupressales</taxon>
        <taxon>Taxaceae</taxon>
        <taxon>Taxus</taxon>
    </lineage>
</organism>
<dbReference type="PANTHER" id="PTHR31284:SF10">
    <property type="entry name" value="ACID PHOSPHATASE-LIKE PROTEIN"/>
    <property type="match status" value="1"/>
</dbReference>
<comment type="caution">
    <text evidence="1">The sequence shown here is derived from an EMBL/GenBank/DDBJ whole genome shotgun (WGS) entry which is preliminary data.</text>
</comment>
<keyword evidence="2" id="KW-1185">Reference proteome</keyword>
<feature type="non-terminal residue" evidence="1">
    <location>
        <position position="1"/>
    </location>
</feature>
<name>A0AA38CQU8_TAXCH</name>
<dbReference type="InterPro" id="IPR023214">
    <property type="entry name" value="HAD_sf"/>
</dbReference>
<dbReference type="InterPro" id="IPR005519">
    <property type="entry name" value="Acid_phosphat_B-like"/>
</dbReference>
<reference evidence="1 2" key="1">
    <citation type="journal article" date="2021" name="Nat. Plants">
        <title>The Taxus genome provides insights into paclitaxel biosynthesis.</title>
        <authorList>
            <person name="Xiong X."/>
            <person name="Gou J."/>
            <person name="Liao Q."/>
            <person name="Li Y."/>
            <person name="Zhou Q."/>
            <person name="Bi G."/>
            <person name="Li C."/>
            <person name="Du R."/>
            <person name="Wang X."/>
            <person name="Sun T."/>
            <person name="Guo L."/>
            <person name="Liang H."/>
            <person name="Lu P."/>
            <person name="Wu Y."/>
            <person name="Zhang Z."/>
            <person name="Ro D.K."/>
            <person name="Shang Y."/>
            <person name="Huang S."/>
            <person name="Yan J."/>
        </authorList>
    </citation>
    <scope>NUCLEOTIDE SEQUENCE [LARGE SCALE GENOMIC DNA]</scope>
    <source>
        <strain evidence="1">Ta-2019</strain>
    </source>
</reference>
<dbReference type="OMA" id="DPRANIG"/>
<sequence length="92" mass="10512">MSNPDLRLRQLRSQAFDENSFDRWVDLGKAPALSASYRVYTHLLELGVKVFLLTGRDEAQRNVTVENLIWAGYHTWEELLLRGPTDHGVSAV</sequence>
<dbReference type="AlphaFoldDB" id="A0AA38CQU8"/>
<evidence type="ECO:0000313" key="2">
    <source>
        <dbReference type="Proteomes" id="UP000824469"/>
    </source>
</evidence>
<protein>
    <recommendedName>
        <fullName evidence="3">Acid phosphatase</fullName>
    </recommendedName>
</protein>
<dbReference type="Pfam" id="PF03767">
    <property type="entry name" value="Acid_phosphat_B"/>
    <property type="match status" value="1"/>
</dbReference>
<dbReference type="PANTHER" id="PTHR31284">
    <property type="entry name" value="ACID PHOSPHATASE-LIKE PROTEIN"/>
    <property type="match status" value="1"/>
</dbReference>
<evidence type="ECO:0008006" key="3">
    <source>
        <dbReference type="Google" id="ProtNLM"/>
    </source>
</evidence>